<keyword evidence="4" id="KW-0804">Transcription</keyword>
<evidence type="ECO:0000256" key="3">
    <source>
        <dbReference type="ARBA" id="ARBA00023125"/>
    </source>
</evidence>
<feature type="DNA-binding region" description="OmpR/PhoB-type" evidence="5">
    <location>
        <begin position="4"/>
        <end position="110"/>
    </location>
</feature>
<keyword evidence="2" id="KW-0805">Transcription regulation</keyword>
<evidence type="ECO:0000259" key="6">
    <source>
        <dbReference type="PROSITE" id="PS51755"/>
    </source>
</evidence>
<dbReference type="SMART" id="SM00862">
    <property type="entry name" value="Trans_reg_C"/>
    <property type="match status" value="1"/>
</dbReference>
<dbReference type="InterPro" id="IPR011990">
    <property type="entry name" value="TPR-like_helical_dom_sf"/>
</dbReference>
<reference evidence="7 8" key="1">
    <citation type="submission" date="2021-02" db="EMBL/GenBank/DDBJ databases">
        <title>Actinophytocola xerophila sp. nov., isolated from soil of cotton cropping field.</title>
        <authorList>
            <person name="Huang R."/>
            <person name="Chen X."/>
            <person name="Ge X."/>
            <person name="Liu W."/>
        </authorList>
    </citation>
    <scope>NUCLEOTIDE SEQUENCE [LARGE SCALE GENOMIC DNA]</scope>
    <source>
        <strain evidence="7 8">S1-96</strain>
    </source>
</reference>
<dbReference type="RefSeq" id="WP_260190135.1">
    <property type="nucleotide sequence ID" value="NZ_JAFFZE010000006.1"/>
</dbReference>
<proteinExistence type="inferred from homology"/>
<dbReference type="PANTHER" id="PTHR35807:SF1">
    <property type="entry name" value="TRANSCRIPTIONAL REGULATOR REDD"/>
    <property type="match status" value="1"/>
</dbReference>
<dbReference type="SUPFAM" id="SSF48452">
    <property type="entry name" value="TPR-like"/>
    <property type="match status" value="1"/>
</dbReference>
<comment type="similarity">
    <text evidence="1">Belongs to the AfsR/DnrI/RedD regulatory family.</text>
</comment>
<name>A0ABT2J4M4_9PSEU</name>
<keyword evidence="3 5" id="KW-0238">DNA-binding</keyword>
<evidence type="ECO:0000313" key="7">
    <source>
        <dbReference type="EMBL" id="MCT2582800.1"/>
    </source>
</evidence>
<dbReference type="Pfam" id="PF00486">
    <property type="entry name" value="Trans_reg_C"/>
    <property type="match status" value="1"/>
</dbReference>
<dbReference type="InterPro" id="IPR005158">
    <property type="entry name" value="BTAD"/>
</dbReference>
<dbReference type="Gene3D" id="1.25.40.10">
    <property type="entry name" value="Tetratricopeptide repeat domain"/>
    <property type="match status" value="1"/>
</dbReference>
<dbReference type="InterPro" id="IPR001867">
    <property type="entry name" value="OmpR/PhoB-type_DNA-bd"/>
</dbReference>
<evidence type="ECO:0000313" key="8">
    <source>
        <dbReference type="Proteomes" id="UP001156441"/>
    </source>
</evidence>
<evidence type="ECO:0000256" key="2">
    <source>
        <dbReference type="ARBA" id="ARBA00023015"/>
    </source>
</evidence>
<dbReference type="PANTHER" id="PTHR35807">
    <property type="entry name" value="TRANSCRIPTIONAL REGULATOR REDD-RELATED"/>
    <property type="match status" value="1"/>
</dbReference>
<keyword evidence="8" id="KW-1185">Reference proteome</keyword>
<dbReference type="SMART" id="SM01043">
    <property type="entry name" value="BTAD"/>
    <property type="match status" value="1"/>
</dbReference>
<evidence type="ECO:0000256" key="1">
    <source>
        <dbReference type="ARBA" id="ARBA00005820"/>
    </source>
</evidence>
<organism evidence="7 8">
    <name type="scientific">Actinophytocola gossypii</name>
    <dbReference type="NCBI Taxonomy" id="2812003"/>
    <lineage>
        <taxon>Bacteria</taxon>
        <taxon>Bacillati</taxon>
        <taxon>Actinomycetota</taxon>
        <taxon>Actinomycetes</taxon>
        <taxon>Pseudonocardiales</taxon>
        <taxon>Pseudonocardiaceae</taxon>
    </lineage>
</organism>
<dbReference type="Pfam" id="PF03704">
    <property type="entry name" value="BTAD"/>
    <property type="match status" value="1"/>
</dbReference>
<dbReference type="CDD" id="cd15831">
    <property type="entry name" value="BTAD"/>
    <property type="match status" value="1"/>
</dbReference>
<dbReference type="EMBL" id="JAFFZE010000006">
    <property type="protein sequence ID" value="MCT2582800.1"/>
    <property type="molecule type" value="Genomic_DNA"/>
</dbReference>
<comment type="caution">
    <text evidence="7">The sequence shown here is derived from an EMBL/GenBank/DDBJ whole genome shotgun (WGS) entry which is preliminary data.</text>
</comment>
<dbReference type="InterPro" id="IPR016032">
    <property type="entry name" value="Sig_transdc_resp-reg_C-effctor"/>
</dbReference>
<feature type="domain" description="OmpR/PhoB-type" evidence="6">
    <location>
        <begin position="4"/>
        <end position="110"/>
    </location>
</feature>
<evidence type="ECO:0000256" key="4">
    <source>
        <dbReference type="ARBA" id="ARBA00023163"/>
    </source>
</evidence>
<dbReference type="SUPFAM" id="SSF46894">
    <property type="entry name" value="C-terminal effector domain of the bipartite response regulators"/>
    <property type="match status" value="1"/>
</dbReference>
<accession>A0ABT2J4M4</accession>
<sequence length="278" mass="30798">MVVRQVTPVPGNTVIFKLFGSVGLVSGGRLLAIQGERQRTLLATLLINSGKVVTKEQFFEELWEGRVIAKANNALQALVTRLRKLLRTTFGPEFAAERLVTLPTGYVLHAEPDEIDAKLFERLVALAHAQLGPNPVRARDLLTEALELWDGPVLEGVSGGPMCHSSVLHYEESRLAAIEDKFHACVVAGIEGGVISELKKMAMLYPWRERLAEMLMIALYRSGRQADALREYNVVRRRLVDELGMEPSAMLQDRMQAILNHDPSLDLVPEVGRRAATG</sequence>
<dbReference type="Proteomes" id="UP001156441">
    <property type="component" value="Unassembled WGS sequence"/>
</dbReference>
<protein>
    <submittedName>
        <fullName evidence="7">AfsR/SARP family transcriptional regulator</fullName>
    </submittedName>
</protein>
<dbReference type="PROSITE" id="PS51755">
    <property type="entry name" value="OMPR_PHOB"/>
    <property type="match status" value="1"/>
</dbReference>
<evidence type="ECO:0000256" key="5">
    <source>
        <dbReference type="PROSITE-ProRule" id="PRU01091"/>
    </source>
</evidence>
<dbReference type="InterPro" id="IPR051677">
    <property type="entry name" value="AfsR-DnrI-RedD_regulator"/>
</dbReference>
<dbReference type="Gene3D" id="1.10.10.10">
    <property type="entry name" value="Winged helix-like DNA-binding domain superfamily/Winged helix DNA-binding domain"/>
    <property type="match status" value="1"/>
</dbReference>
<dbReference type="InterPro" id="IPR036388">
    <property type="entry name" value="WH-like_DNA-bd_sf"/>
</dbReference>
<gene>
    <name evidence="7" type="ORF">JT362_06670</name>
</gene>